<evidence type="ECO:0000313" key="2">
    <source>
        <dbReference type="EMBL" id="KAH3665317.1"/>
    </source>
</evidence>
<feature type="region of interest" description="Disordered" evidence="1">
    <location>
        <begin position="44"/>
        <end position="65"/>
    </location>
</feature>
<accession>A0A9P8P4X1</accession>
<protein>
    <submittedName>
        <fullName evidence="2">Uncharacterized protein</fullName>
    </submittedName>
</protein>
<gene>
    <name evidence="2" type="ORF">OGATHE_004133</name>
</gene>
<proteinExistence type="predicted"/>
<feature type="compositionally biased region" description="Basic and acidic residues" evidence="1">
    <location>
        <begin position="48"/>
        <end position="65"/>
    </location>
</feature>
<dbReference type="AlphaFoldDB" id="A0A9P8P4X1"/>
<organism evidence="2 3">
    <name type="scientific">Ogataea polymorpha</name>
    <dbReference type="NCBI Taxonomy" id="460523"/>
    <lineage>
        <taxon>Eukaryota</taxon>
        <taxon>Fungi</taxon>
        <taxon>Dikarya</taxon>
        <taxon>Ascomycota</taxon>
        <taxon>Saccharomycotina</taxon>
        <taxon>Pichiomycetes</taxon>
        <taxon>Pichiales</taxon>
        <taxon>Pichiaceae</taxon>
        <taxon>Ogataea</taxon>
    </lineage>
</organism>
<dbReference type="Proteomes" id="UP000788993">
    <property type="component" value="Unassembled WGS sequence"/>
</dbReference>
<evidence type="ECO:0000313" key="3">
    <source>
        <dbReference type="Proteomes" id="UP000788993"/>
    </source>
</evidence>
<keyword evidence="3" id="KW-1185">Reference proteome</keyword>
<evidence type="ECO:0000256" key="1">
    <source>
        <dbReference type="SAM" id="MobiDB-lite"/>
    </source>
</evidence>
<comment type="caution">
    <text evidence="2">The sequence shown here is derived from an EMBL/GenBank/DDBJ whole genome shotgun (WGS) entry which is preliminary data.</text>
</comment>
<reference evidence="2" key="1">
    <citation type="journal article" date="2021" name="Open Biol.">
        <title>Shared evolutionary footprints suggest mitochondrial oxidative damage underlies multiple complex I losses in fungi.</title>
        <authorList>
            <person name="Schikora-Tamarit M.A."/>
            <person name="Marcet-Houben M."/>
            <person name="Nosek J."/>
            <person name="Gabaldon T."/>
        </authorList>
    </citation>
    <scope>NUCLEOTIDE SEQUENCE</scope>
    <source>
        <strain evidence="2">NCAIM Y.01608</strain>
    </source>
</reference>
<dbReference type="EMBL" id="JAEUBD010001178">
    <property type="protein sequence ID" value="KAH3665317.1"/>
    <property type="molecule type" value="Genomic_DNA"/>
</dbReference>
<sequence>MLRQSPPSFDQQACSAVCFDALHVRKQSLAEFALLAVGRVENVVSNGHDGHHTTEGSRRQMHRSEREISCLQGVSEWNPTQIAKCEHETESVGGNVHHGKHAFLVEHSVENVEGLHRNDEQERVSHRSSFQILFLDA</sequence>
<name>A0A9P8P4X1_9ASCO</name>
<reference evidence="2" key="2">
    <citation type="submission" date="2021-01" db="EMBL/GenBank/DDBJ databases">
        <authorList>
            <person name="Schikora-Tamarit M.A."/>
        </authorList>
    </citation>
    <scope>NUCLEOTIDE SEQUENCE</scope>
    <source>
        <strain evidence="2">NCAIM Y.01608</strain>
    </source>
</reference>